<sequence>MKHWIVSEISIRVRLILIMQDVEISVIPFHHRIFPGGKVPFFQTRFFSPRENSDKLHLIHKLEMVIRDLEKAFLNFQR</sequence>
<dbReference type="PATRIC" id="fig|280505.15.peg.2295"/>
<proteinExistence type="predicted"/>
<accession>A0A0S2ISF0</accession>
<dbReference type="Proteomes" id="UP000058857">
    <property type="component" value="Chromosome 1"/>
</dbReference>
<reference evidence="1 2" key="1">
    <citation type="journal article" date="2015" name="PLoS Negl. Trop. Dis.">
        <title>Distribution of Plasmids in Distinct Leptospira Pathogenic Species.</title>
        <authorList>
            <person name="Wang Y."/>
            <person name="Zhuang X."/>
            <person name="Zhong Y."/>
            <person name="Zhang C."/>
            <person name="Zhang Y."/>
            <person name="Zeng L."/>
            <person name="Zhu Y."/>
            <person name="He P."/>
            <person name="Dong K."/>
            <person name="Pal U."/>
            <person name="Guo X."/>
            <person name="Qin J."/>
        </authorList>
    </citation>
    <scope>NUCLEOTIDE SEQUENCE [LARGE SCALE GENOMIC DNA]</scope>
    <source>
        <strain evidence="1 2">56604</strain>
    </source>
</reference>
<evidence type="ECO:0000313" key="1">
    <source>
        <dbReference type="EMBL" id="ALO26594.1"/>
    </source>
</evidence>
<gene>
    <name evidence="1" type="ORF">LBBP_02348</name>
</gene>
<dbReference type="AlphaFoldDB" id="A0A0S2ISF0"/>
<organism evidence="1">
    <name type="scientific">Leptospira borgpetersenii serovar Ballum</name>
    <dbReference type="NCBI Taxonomy" id="280505"/>
    <lineage>
        <taxon>Bacteria</taxon>
        <taxon>Pseudomonadati</taxon>
        <taxon>Spirochaetota</taxon>
        <taxon>Spirochaetia</taxon>
        <taxon>Leptospirales</taxon>
        <taxon>Leptospiraceae</taxon>
        <taxon>Leptospira</taxon>
    </lineage>
</organism>
<protein>
    <submittedName>
        <fullName evidence="1">Uncharacterized protein</fullName>
    </submittedName>
</protein>
<name>A0A0S2ISF0_LEPBO</name>
<dbReference type="EMBL" id="CP012029">
    <property type="protein sequence ID" value="ALO26594.1"/>
    <property type="molecule type" value="Genomic_DNA"/>
</dbReference>
<evidence type="ECO:0000313" key="2">
    <source>
        <dbReference type="Proteomes" id="UP000058857"/>
    </source>
</evidence>